<sequence>MSDHSPTGMTSGFDRRAFLASVAGTAVAMPLTARSAEAPANPPSPQDPSLPVDMTLRVNGEDRALSIDARTTLLDALREHLGLTGSKKGCDHGQCGACTVLVDGRRVVSCLTLALAAQGLDTTTIEGLSDGDALHPMQQAFVDQDAFQCGYCTPGQIMSAVACVKEGHADSEENIREYMSGNICRCAAYPNIVAAVKQAASEIQKG</sequence>
<dbReference type="Gene3D" id="1.10.150.120">
    <property type="entry name" value="[2Fe-2S]-binding domain"/>
    <property type="match status" value="1"/>
</dbReference>
<evidence type="ECO:0000313" key="6">
    <source>
        <dbReference type="Proteomes" id="UP001315278"/>
    </source>
</evidence>
<dbReference type="PANTHER" id="PTHR45331:SF2">
    <property type="entry name" value="OXIDOREDUCTASE WITH IRON-SULFUR SUBUNIT"/>
    <property type="match status" value="1"/>
</dbReference>
<proteinExistence type="predicted"/>
<protein>
    <submittedName>
        <fullName evidence="5">(2Fe-2S)-binding protein</fullName>
    </submittedName>
</protein>
<dbReference type="RefSeq" id="WP_212494481.1">
    <property type="nucleotide sequence ID" value="NZ_JAFCJH010000044.1"/>
</dbReference>
<evidence type="ECO:0000256" key="3">
    <source>
        <dbReference type="ARBA" id="ARBA00023004"/>
    </source>
</evidence>
<name>A0ABS5FSS5_9BRAD</name>
<evidence type="ECO:0000313" key="5">
    <source>
        <dbReference type="EMBL" id="MBR0799829.1"/>
    </source>
</evidence>
<dbReference type="InterPro" id="IPR002888">
    <property type="entry name" value="2Fe-2S-bd"/>
</dbReference>
<dbReference type="InterPro" id="IPR052914">
    <property type="entry name" value="Aldehyde_Oxdr_Iron-Sulfur"/>
</dbReference>
<dbReference type="SUPFAM" id="SSF54292">
    <property type="entry name" value="2Fe-2S ferredoxin-like"/>
    <property type="match status" value="1"/>
</dbReference>
<keyword evidence="6" id="KW-1185">Reference proteome</keyword>
<dbReference type="InterPro" id="IPR001041">
    <property type="entry name" value="2Fe-2S_ferredoxin-type"/>
</dbReference>
<keyword evidence="2" id="KW-0560">Oxidoreductase</keyword>
<keyword evidence="1" id="KW-0479">Metal-binding</keyword>
<dbReference type="CDD" id="cd00207">
    <property type="entry name" value="fer2"/>
    <property type="match status" value="1"/>
</dbReference>
<dbReference type="PROSITE" id="PS00197">
    <property type="entry name" value="2FE2S_FER_1"/>
    <property type="match status" value="1"/>
</dbReference>
<dbReference type="SUPFAM" id="SSF47741">
    <property type="entry name" value="CO dehydrogenase ISP C-domain like"/>
    <property type="match status" value="1"/>
</dbReference>
<dbReference type="EMBL" id="JAFCJH010000044">
    <property type="protein sequence ID" value="MBR0799829.1"/>
    <property type="molecule type" value="Genomic_DNA"/>
</dbReference>
<dbReference type="Pfam" id="PF01799">
    <property type="entry name" value="Fer2_2"/>
    <property type="match status" value="1"/>
</dbReference>
<dbReference type="InterPro" id="IPR006058">
    <property type="entry name" value="2Fe2S_fd_BS"/>
</dbReference>
<evidence type="ECO:0000256" key="2">
    <source>
        <dbReference type="ARBA" id="ARBA00023002"/>
    </source>
</evidence>
<dbReference type="InterPro" id="IPR006311">
    <property type="entry name" value="TAT_signal"/>
</dbReference>
<evidence type="ECO:0000259" key="4">
    <source>
        <dbReference type="PROSITE" id="PS51085"/>
    </source>
</evidence>
<dbReference type="Gene3D" id="3.10.20.30">
    <property type="match status" value="1"/>
</dbReference>
<accession>A0ABS5FSS5</accession>
<dbReference type="PROSITE" id="PS51318">
    <property type="entry name" value="TAT"/>
    <property type="match status" value="1"/>
</dbReference>
<feature type="domain" description="2Fe-2S ferredoxin-type" evidence="4">
    <location>
        <begin position="52"/>
        <end position="128"/>
    </location>
</feature>
<organism evidence="5 6">
    <name type="scientific">Bradyrhizobium jicamae</name>
    <dbReference type="NCBI Taxonomy" id="280332"/>
    <lineage>
        <taxon>Bacteria</taxon>
        <taxon>Pseudomonadati</taxon>
        <taxon>Pseudomonadota</taxon>
        <taxon>Alphaproteobacteria</taxon>
        <taxon>Hyphomicrobiales</taxon>
        <taxon>Nitrobacteraceae</taxon>
        <taxon>Bradyrhizobium</taxon>
    </lineage>
</organism>
<dbReference type="PROSITE" id="PS51085">
    <property type="entry name" value="2FE2S_FER_2"/>
    <property type="match status" value="1"/>
</dbReference>
<reference evidence="6" key="1">
    <citation type="journal article" date="2021" name="ISME J.">
        <title>Evolutionary origin and ecological implication of a unique nif island in free-living Bradyrhizobium lineages.</title>
        <authorList>
            <person name="Tao J."/>
        </authorList>
    </citation>
    <scope>NUCLEOTIDE SEQUENCE [LARGE SCALE GENOMIC DNA]</scope>
    <source>
        <strain evidence="6">SZCCT0434</strain>
    </source>
</reference>
<dbReference type="InterPro" id="IPR012675">
    <property type="entry name" value="Beta-grasp_dom_sf"/>
</dbReference>
<dbReference type="InterPro" id="IPR036010">
    <property type="entry name" value="2Fe-2S_ferredoxin-like_sf"/>
</dbReference>
<keyword evidence="3" id="KW-0408">Iron</keyword>
<dbReference type="Pfam" id="PF00111">
    <property type="entry name" value="Fer2"/>
    <property type="match status" value="1"/>
</dbReference>
<dbReference type="PANTHER" id="PTHR45331">
    <property type="entry name" value="OXIDOREDUCTASE, IRON-SULPHUR BINDING SUBUNIT-RELATED-RELATED"/>
    <property type="match status" value="1"/>
</dbReference>
<comment type="caution">
    <text evidence="5">The sequence shown here is derived from an EMBL/GenBank/DDBJ whole genome shotgun (WGS) entry which is preliminary data.</text>
</comment>
<gene>
    <name evidence="5" type="ORF">JQ615_31115</name>
</gene>
<dbReference type="InterPro" id="IPR036884">
    <property type="entry name" value="2Fe-2S-bd_dom_sf"/>
</dbReference>
<dbReference type="Proteomes" id="UP001315278">
    <property type="component" value="Unassembled WGS sequence"/>
</dbReference>
<evidence type="ECO:0000256" key="1">
    <source>
        <dbReference type="ARBA" id="ARBA00022723"/>
    </source>
</evidence>